<evidence type="ECO:0000313" key="1">
    <source>
        <dbReference type="EMBL" id="KAF0035106.1"/>
    </source>
</evidence>
<reference evidence="1 2" key="1">
    <citation type="submission" date="2019-06" db="EMBL/GenBank/DDBJ databases">
        <title>Draft genomes of female and male turbot (Scophthalmus maximus).</title>
        <authorList>
            <person name="Xu H."/>
            <person name="Xu X.-W."/>
            <person name="Shao C."/>
            <person name="Chen S."/>
        </authorList>
    </citation>
    <scope>NUCLEOTIDE SEQUENCE [LARGE SCALE GENOMIC DNA]</scope>
    <source>
        <strain evidence="1">Ysfricsl-2016a</strain>
        <tissue evidence="1">Blood</tissue>
    </source>
</reference>
<sequence length="160" mass="18741">MHRSPAREVEEAVEEKIMEKKKMAEVKYHLPAVKVRQYEVTSRVQGKCVPASLCTLRRLRVRRAPPEENESSFRGRRKQQRQLSTFEVSLYFHRLLLLRVSPLEARGIICFRFDRRDVVTIPSVCGHLCRRQWRGASGFVGNVVFPRALDRLRYFGAVTR</sequence>
<accession>A0A6A4SIU8</accession>
<dbReference type="EMBL" id="VEVO01000011">
    <property type="protein sequence ID" value="KAF0035106.1"/>
    <property type="molecule type" value="Genomic_DNA"/>
</dbReference>
<dbReference type="Proteomes" id="UP000438429">
    <property type="component" value="Unassembled WGS sequence"/>
</dbReference>
<dbReference type="AlphaFoldDB" id="A0A6A4SIU8"/>
<name>A0A6A4SIU8_SCOMX</name>
<proteinExistence type="predicted"/>
<evidence type="ECO:0000313" key="2">
    <source>
        <dbReference type="Proteomes" id="UP000438429"/>
    </source>
</evidence>
<gene>
    <name evidence="1" type="ORF">F2P81_012864</name>
</gene>
<protein>
    <submittedName>
        <fullName evidence="1">Uncharacterized protein</fullName>
    </submittedName>
</protein>
<organism evidence="1 2">
    <name type="scientific">Scophthalmus maximus</name>
    <name type="common">Turbot</name>
    <name type="synonym">Psetta maxima</name>
    <dbReference type="NCBI Taxonomy" id="52904"/>
    <lineage>
        <taxon>Eukaryota</taxon>
        <taxon>Metazoa</taxon>
        <taxon>Chordata</taxon>
        <taxon>Craniata</taxon>
        <taxon>Vertebrata</taxon>
        <taxon>Euteleostomi</taxon>
        <taxon>Actinopterygii</taxon>
        <taxon>Neopterygii</taxon>
        <taxon>Teleostei</taxon>
        <taxon>Neoteleostei</taxon>
        <taxon>Acanthomorphata</taxon>
        <taxon>Carangaria</taxon>
        <taxon>Pleuronectiformes</taxon>
        <taxon>Pleuronectoidei</taxon>
        <taxon>Scophthalmidae</taxon>
        <taxon>Scophthalmus</taxon>
    </lineage>
</organism>
<comment type="caution">
    <text evidence="1">The sequence shown here is derived from an EMBL/GenBank/DDBJ whole genome shotgun (WGS) entry which is preliminary data.</text>
</comment>